<dbReference type="Proteomes" id="UP000657006">
    <property type="component" value="Unassembled WGS sequence"/>
</dbReference>
<keyword evidence="2" id="KW-1185">Reference proteome</keyword>
<dbReference type="EMBL" id="JACRSQ010000001">
    <property type="protein sequence ID" value="MBC8542203.1"/>
    <property type="molecule type" value="Genomic_DNA"/>
</dbReference>
<organism evidence="1 2">
    <name type="scientific">Bianquea renquensis</name>
    <dbReference type="NCBI Taxonomy" id="2763661"/>
    <lineage>
        <taxon>Bacteria</taxon>
        <taxon>Bacillati</taxon>
        <taxon>Bacillota</taxon>
        <taxon>Clostridia</taxon>
        <taxon>Eubacteriales</taxon>
        <taxon>Bianqueaceae</taxon>
        <taxon>Bianquea</taxon>
    </lineage>
</organism>
<dbReference type="RefSeq" id="WP_177718290.1">
    <property type="nucleotide sequence ID" value="NZ_JACRSQ010000001.1"/>
</dbReference>
<name>A0A926DQI7_9FIRM</name>
<accession>A0A926DQI7</accession>
<comment type="caution">
    <text evidence="1">The sequence shown here is derived from an EMBL/GenBank/DDBJ whole genome shotgun (WGS) entry which is preliminary data.</text>
</comment>
<dbReference type="AlphaFoldDB" id="A0A926DQI7"/>
<reference evidence="1" key="1">
    <citation type="submission" date="2020-08" db="EMBL/GenBank/DDBJ databases">
        <title>Genome public.</title>
        <authorList>
            <person name="Liu C."/>
            <person name="Sun Q."/>
        </authorList>
    </citation>
    <scope>NUCLEOTIDE SEQUENCE</scope>
    <source>
        <strain evidence="1">NSJ-32</strain>
    </source>
</reference>
<protein>
    <submittedName>
        <fullName evidence="1">Uncharacterized protein</fullName>
    </submittedName>
</protein>
<sequence>MSVERRCKQIAMNCAAYRTHEDSDLSPGSCLDCAHYDAKRHGCVLDLDEKIYSSLTQYYQDDLSES</sequence>
<proteinExistence type="predicted"/>
<gene>
    <name evidence="1" type="ORF">H8730_01380</name>
</gene>
<evidence type="ECO:0000313" key="2">
    <source>
        <dbReference type="Proteomes" id="UP000657006"/>
    </source>
</evidence>
<evidence type="ECO:0000313" key="1">
    <source>
        <dbReference type="EMBL" id="MBC8542203.1"/>
    </source>
</evidence>